<dbReference type="InterPro" id="IPR005771">
    <property type="entry name" value="GalU_uridylyltTrfase_bac/arc"/>
</dbReference>
<dbReference type="Gene3D" id="3.90.550.10">
    <property type="entry name" value="Spore Coat Polysaccharide Biosynthesis Protein SpsA, Chain A"/>
    <property type="match status" value="1"/>
</dbReference>
<dbReference type="Pfam" id="PF00483">
    <property type="entry name" value="NTP_transferase"/>
    <property type="match status" value="1"/>
</dbReference>
<evidence type="ECO:0000256" key="5">
    <source>
        <dbReference type="ARBA" id="ARBA00022695"/>
    </source>
</evidence>
<evidence type="ECO:0000256" key="2">
    <source>
        <dbReference type="ARBA" id="ARBA00012415"/>
    </source>
</evidence>
<dbReference type="PATRIC" id="fig|391937.3.peg.4130"/>
<dbReference type="InterPro" id="IPR005835">
    <property type="entry name" value="NTP_transferase_dom"/>
</dbReference>
<evidence type="ECO:0000256" key="1">
    <source>
        <dbReference type="ARBA" id="ARBA00006890"/>
    </source>
</evidence>
<dbReference type="RefSeq" id="WP_008599129.1">
    <property type="nucleotide sequence ID" value="NZ_AMRM01000031.1"/>
</dbReference>
<reference evidence="9 10" key="1">
    <citation type="journal article" date="2012" name="J. Bacteriol.">
        <title>Genome Sequence of Nitratireductor pacificus Type Strain pht-3B.</title>
        <authorList>
            <person name="Lai Q."/>
            <person name="Li G."/>
            <person name="Shao Z."/>
        </authorList>
    </citation>
    <scope>NUCLEOTIDE SEQUENCE [LARGE SCALE GENOMIC DNA]</scope>
    <source>
        <strain evidence="10">pht-3B</strain>
    </source>
</reference>
<dbReference type="EMBL" id="AMRM01000031">
    <property type="protein sequence ID" value="EKF17008.1"/>
    <property type="molecule type" value="Genomic_DNA"/>
</dbReference>
<evidence type="ECO:0000313" key="10">
    <source>
        <dbReference type="Proteomes" id="UP000006786"/>
    </source>
</evidence>
<dbReference type="eggNOG" id="COG1210">
    <property type="taxonomic scope" value="Bacteria"/>
</dbReference>
<organism evidence="9 10">
    <name type="scientific">Nitratireductor pacificus pht-3B</name>
    <dbReference type="NCBI Taxonomy" id="391937"/>
    <lineage>
        <taxon>Bacteria</taxon>
        <taxon>Pseudomonadati</taxon>
        <taxon>Pseudomonadota</taxon>
        <taxon>Alphaproteobacteria</taxon>
        <taxon>Hyphomicrobiales</taxon>
        <taxon>Phyllobacteriaceae</taxon>
        <taxon>Nitratireductor</taxon>
    </lineage>
</organism>
<keyword evidence="5 7" id="KW-0548">Nucleotidyltransferase</keyword>
<protein>
    <recommendedName>
        <fullName evidence="3 7">UTP--glucose-1-phosphate uridylyltransferase</fullName>
        <ecNumber evidence="2 7">2.7.7.9</ecNumber>
    </recommendedName>
    <alternativeName>
        <fullName evidence="7">UDP-glucose pyrophosphorylase</fullName>
    </alternativeName>
</protein>
<dbReference type="AlphaFoldDB" id="K2MYF4"/>
<comment type="caution">
    <text evidence="9">The sequence shown here is derived from an EMBL/GenBank/DDBJ whole genome shotgun (WGS) entry which is preliminary data.</text>
</comment>
<dbReference type="GO" id="GO:0003983">
    <property type="term" value="F:UTP:glucose-1-phosphate uridylyltransferase activity"/>
    <property type="evidence" value="ECO:0007669"/>
    <property type="project" value="UniProtKB-EC"/>
</dbReference>
<dbReference type="NCBIfam" id="TIGR01099">
    <property type="entry name" value="galU"/>
    <property type="match status" value="1"/>
</dbReference>
<dbReference type="EC" id="2.7.7.9" evidence="2 7"/>
<dbReference type="STRING" id="391937.NA2_20158"/>
<dbReference type="InterPro" id="IPR029044">
    <property type="entry name" value="Nucleotide-diphossugar_trans"/>
</dbReference>
<keyword evidence="10" id="KW-1185">Reference proteome</keyword>
<dbReference type="PANTHER" id="PTHR43197:SF1">
    <property type="entry name" value="UTP--GLUCOSE-1-PHOSPHATE URIDYLYLTRANSFERASE"/>
    <property type="match status" value="1"/>
</dbReference>
<name>K2MYF4_9HYPH</name>
<dbReference type="SUPFAM" id="SSF53448">
    <property type="entry name" value="Nucleotide-diphospho-sugar transferases"/>
    <property type="match status" value="1"/>
</dbReference>
<evidence type="ECO:0000259" key="8">
    <source>
        <dbReference type="Pfam" id="PF00483"/>
    </source>
</evidence>
<dbReference type="PANTHER" id="PTHR43197">
    <property type="entry name" value="UTP--GLUCOSE-1-PHOSPHATE URIDYLYLTRANSFERASE"/>
    <property type="match status" value="1"/>
</dbReference>
<sequence length="291" mass="32535">MTKLRKAVFPVAGLGTRFLPATKAVPKEMLTVVDKPVIQYVVDEARQAGIEHFIFVTGRNKTVIEDHFDIQVELYDTLARRGKDDVLDRLRSMQPEPGQTSFTRQQEPLGLGHAVWCARELVGNEPFALLLPDMIMQSEPGCLKQMVDLFNETGGNVLAVEECEPSQTHKYGIVGRGERVAGGFAINAMVEKPKPEDAPSNFYINGRYILQPEIFALLERQERGAGGEIQLTDAMLKLLREQPFHGHHFTGRTFDCGSPEGFVEANLAFALARPDLKDHIVRYMEASTGRR</sequence>
<feature type="domain" description="Nucleotidyl transferase" evidence="8">
    <location>
        <begin position="11"/>
        <end position="268"/>
    </location>
</feature>
<comment type="similarity">
    <text evidence="1 7">Belongs to the UDPGP type 2 family.</text>
</comment>
<evidence type="ECO:0000313" key="9">
    <source>
        <dbReference type="EMBL" id="EKF17008.1"/>
    </source>
</evidence>
<evidence type="ECO:0000256" key="3">
    <source>
        <dbReference type="ARBA" id="ARBA00019048"/>
    </source>
</evidence>
<accession>K2MYF4</accession>
<keyword evidence="4 7" id="KW-0808">Transferase</keyword>
<evidence type="ECO:0000256" key="6">
    <source>
        <dbReference type="ARBA" id="ARBA00048128"/>
    </source>
</evidence>
<dbReference type="CDD" id="cd02541">
    <property type="entry name" value="UGPase_prokaryotic"/>
    <property type="match status" value="1"/>
</dbReference>
<evidence type="ECO:0000256" key="7">
    <source>
        <dbReference type="RuleBase" id="RU361259"/>
    </source>
</evidence>
<proteinExistence type="inferred from homology"/>
<evidence type="ECO:0000256" key="4">
    <source>
        <dbReference type="ARBA" id="ARBA00022679"/>
    </source>
</evidence>
<gene>
    <name evidence="9" type="ORF">NA2_20158</name>
</gene>
<dbReference type="OrthoDB" id="9803306at2"/>
<dbReference type="GO" id="GO:0006011">
    <property type="term" value="P:UDP-alpha-D-glucose metabolic process"/>
    <property type="evidence" value="ECO:0007669"/>
    <property type="project" value="InterPro"/>
</dbReference>
<dbReference type="Proteomes" id="UP000006786">
    <property type="component" value="Unassembled WGS sequence"/>
</dbReference>
<comment type="catalytic activity">
    <reaction evidence="6 7">
        <text>alpha-D-glucose 1-phosphate + UTP + H(+) = UDP-alpha-D-glucose + diphosphate</text>
        <dbReference type="Rhea" id="RHEA:19889"/>
        <dbReference type="ChEBI" id="CHEBI:15378"/>
        <dbReference type="ChEBI" id="CHEBI:33019"/>
        <dbReference type="ChEBI" id="CHEBI:46398"/>
        <dbReference type="ChEBI" id="CHEBI:58601"/>
        <dbReference type="ChEBI" id="CHEBI:58885"/>
        <dbReference type="EC" id="2.7.7.9"/>
    </reaction>
</comment>